<dbReference type="Pfam" id="PF11292">
    <property type="entry name" value="DUF3093"/>
    <property type="match status" value="1"/>
</dbReference>
<organism evidence="2 3">
    <name type="scientific">Solicola gregarius</name>
    <dbReference type="NCBI Taxonomy" id="2908642"/>
    <lineage>
        <taxon>Bacteria</taxon>
        <taxon>Bacillati</taxon>
        <taxon>Actinomycetota</taxon>
        <taxon>Actinomycetes</taxon>
        <taxon>Propionibacteriales</taxon>
        <taxon>Nocardioidaceae</taxon>
        <taxon>Solicola</taxon>
    </lineage>
</organism>
<protein>
    <submittedName>
        <fullName evidence="2">DUF3093 domain-containing protein</fullName>
    </submittedName>
</protein>
<feature type="transmembrane region" description="Helical" evidence="1">
    <location>
        <begin position="43"/>
        <end position="62"/>
    </location>
</feature>
<feature type="transmembrane region" description="Helical" evidence="1">
    <location>
        <begin position="20"/>
        <end position="38"/>
    </location>
</feature>
<proteinExistence type="predicted"/>
<keyword evidence="1" id="KW-0472">Membrane</keyword>
<dbReference type="Proteomes" id="UP001164390">
    <property type="component" value="Chromosome"/>
</dbReference>
<keyword evidence="1" id="KW-1133">Transmembrane helix</keyword>
<dbReference type="InterPro" id="IPR021443">
    <property type="entry name" value="DUF3093"/>
</dbReference>
<evidence type="ECO:0000313" key="3">
    <source>
        <dbReference type="Proteomes" id="UP001164390"/>
    </source>
</evidence>
<keyword evidence="1" id="KW-0812">Transmembrane</keyword>
<dbReference type="AlphaFoldDB" id="A0AA46TH49"/>
<name>A0AA46TH49_9ACTN</name>
<evidence type="ECO:0000313" key="2">
    <source>
        <dbReference type="EMBL" id="UYM05259.1"/>
    </source>
</evidence>
<dbReference type="KEGG" id="sgrg:L0C25_22550"/>
<dbReference type="EMBL" id="CP094970">
    <property type="protein sequence ID" value="UYM05259.1"/>
    <property type="molecule type" value="Genomic_DNA"/>
</dbReference>
<sequence>MPGSPTDGEYAESLYAPPSWWLLSAGFAIIVWWVFVLATPMAFAVGAGAVVAIALGIALWAYGREGVEVHAGEVLACGARIEVAYCGDAVALDAERTAAVRGRDADARAYLAIRPYVATAVRLDIVDARDPTPYWLISSRDPARLVAAIDAARTPSGTTGE</sequence>
<evidence type="ECO:0000256" key="1">
    <source>
        <dbReference type="SAM" id="Phobius"/>
    </source>
</evidence>
<reference evidence="2" key="1">
    <citation type="submission" date="2022-01" db="EMBL/GenBank/DDBJ databases">
        <title>Nocardioidaceae gen. sp. A5X3R13.</title>
        <authorList>
            <person name="Lopez Marin M.A."/>
            <person name="Uhlik O."/>
        </authorList>
    </citation>
    <scope>NUCLEOTIDE SEQUENCE</scope>
    <source>
        <strain evidence="2">A5X3R13</strain>
    </source>
</reference>
<gene>
    <name evidence="2" type="ORF">L0C25_22550</name>
</gene>
<accession>A0AA46TH49</accession>
<keyword evidence="3" id="KW-1185">Reference proteome</keyword>
<dbReference type="RefSeq" id="WP_271634059.1">
    <property type="nucleotide sequence ID" value="NZ_CP094970.1"/>
</dbReference>